<reference evidence="2" key="1">
    <citation type="submission" date="2019-10" db="EMBL/GenBank/DDBJ databases">
        <authorList>
            <person name="Zhang R."/>
            <person name="Pan Y."/>
            <person name="Wang J."/>
            <person name="Ma R."/>
            <person name="Yu S."/>
        </authorList>
    </citation>
    <scope>NUCLEOTIDE SEQUENCE</scope>
    <source>
        <strain evidence="2">LA-IB0</strain>
        <tissue evidence="2">Leaf</tissue>
    </source>
</reference>
<dbReference type="PANTHER" id="PTHR16166:SF143">
    <property type="entry name" value="PROTEIN SORTING-ASSOCIATED PROTEIN, PUTATIVE (DUF1162)-RELATED"/>
    <property type="match status" value="1"/>
</dbReference>
<dbReference type="PANTHER" id="PTHR16166">
    <property type="entry name" value="VACUOLAR PROTEIN SORTING-ASSOCIATED PROTEIN VPS13"/>
    <property type="match status" value="1"/>
</dbReference>
<dbReference type="InterPro" id="IPR026847">
    <property type="entry name" value="VPS13"/>
</dbReference>
<protein>
    <recommendedName>
        <fullName evidence="1">Intermembrane lipid transfer protein VPS13-like C-terminal domain-containing protein</fullName>
    </recommendedName>
</protein>
<evidence type="ECO:0000313" key="2">
    <source>
        <dbReference type="EMBL" id="KAG8383676.1"/>
    </source>
</evidence>
<dbReference type="InterPro" id="IPR056748">
    <property type="entry name" value="VPS13-like_C"/>
</dbReference>
<dbReference type="GO" id="GO:0006623">
    <property type="term" value="P:protein targeting to vacuole"/>
    <property type="evidence" value="ECO:0007669"/>
    <property type="project" value="TreeGrafter"/>
</dbReference>
<sequence length="834" mass="92065">MQLTSNGPLLEFLLRNSIIRSILNDNEIEGSVRCDLQVNYYNIDKVLWEPFMETWKFQLSMSRRHDERALFNKDIMTDINLESATHLNESIIEAVILNATSVSLEVRFDIPFGVAPKIIDPIYPGQEFPVPLHLAETGCIRWRPLGESYLWSEAYNMSSIISQDVRIGFLRSFVCYPSHPSSEAFRCCISVSDQCLLPVGRSNRVYSPIDADSEYAGVARTSFLSEVETSFYHIDSSHALSITFQMHGFRPSTLNYPRAESFSAKAKFSGTKFSISEIIRFDPDFNDGPLYVTMEKVMDAVSGAREIFISVPLLLFNCTGFSLVLSIKSKGNSCVIPSCYNLDEQNILIEKKDGLGVVCPDQDIAAKGEENLNLPSCRKVTACVFSPDPHSSSGEVMVKLSRMLPCVVQNYPKGSWSAQFSILPQTGSTSVIVPQPSLRSSGYVLSVSAVAAPFSGTTKIITFQPSTVTCIFIGDIIMQVFGSAGVIGNPLGFARSLGLGIKEFFSLPIWSVLQSPSGLLTGMAQGTTSLFSNTVYAISDATSQFTKAAHKGIVAFTLDDQTVTMTEWQQKGMSSHSKGVINEFLEGLAGVLQSPIKVAEKHGLPGVISGLAVGVTGLVAKPAASILEVTGKTAQSIRNRSKTYQMGFRHFRIRLPRPLSSESPLKPYSWEEAVGTYVLTENDMKLRDEMLVMCKSLKQCGQYALITRRLILVVSCSSLIELGRPTFEGVPANPKWNIKSEIGMDSVILADNDGDVVHIVGSGSDTLFRQNLQQKRKGKLWYNFDTPLPLVQTNLEFTSPEEADEFLRVVMCMIEWGKEQGWGSSHILHQTNIK</sequence>
<comment type="caution">
    <text evidence="2">The sequence shown here is derived from an EMBL/GenBank/DDBJ whole genome shotgun (WGS) entry which is preliminary data.</text>
</comment>
<evidence type="ECO:0000313" key="3">
    <source>
        <dbReference type="Proteomes" id="UP000826271"/>
    </source>
</evidence>
<dbReference type="EMBL" id="WHWC01000004">
    <property type="protein sequence ID" value="KAG8383676.1"/>
    <property type="molecule type" value="Genomic_DNA"/>
</dbReference>
<feature type="domain" description="Intermembrane lipid transfer protein VPS13-like C-terminal" evidence="1">
    <location>
        <begin position="653"/>
        <end position="719"/>
    </location>
</feature>
<dbReference type="Pfam" id="PF25037">
    <property type="entry name" value="VPS13_C"/>
    <property type="match status" value="1"/>
</dbReference>
<name>A0AAV6XL42_9LAMI</name>
<gene>
    <name evidence="2" type="ORF">BUALT_Bualt04G0038600</name>
</gene>
<organism evidence="2 3">
    <name type="scientific">Buddleja alternifolia</name>
    <dbReference type="NCBI Taxonomy" id="168488"/>
    <lineage>
        <taxon>Eukaryota</taxon>
        <taxon>Viridiplantae</taxon>
        <taxon>Streptophyta</taxon>
        <taxon>Embryophyta</taxon>
        <taxon>Tracheophyta</taxon>
        <taxon>Spermatophyta</taxon>
        <taxon>Magnoliopsida</taxon>
        <taxon>eudicotyledons</taxon>
        <taxon>Gunneridae</taxon>
        <taxon>Pentapetalae</taxon>
        <taxon>asterids</taxon>
        <taxon>lamiids</taxon>
        <taxon>Lamiales</taxon>
        <taxon>Scrophulariaceae</taxon>
        <taxon>Buddlejeae</taxon>
        <taxon>Buddleja</taxon>
    </lineage>
</organism>
<dbReference type="Proteomes" id="UP000826271">
    <property type="component" value="Unassembled WGS sequence"/>
</dbReference>
<proteinExistence type="predicted"/>
<keyword evidence="3" id="KW-1185">Reference proteome</keyword>
<dbReference type="AlphaFoldDB" id="A0AAV6XL42"/>
<accession>A0AAV6XL42</accession>
<dbReference type="GO" id="GO:0045053">
    <property type="term" value="P:protein retention in Golgi apparatus"/>
    <property type="evidence" value="ECO:0007669"/>
    <property type="project" value="TreeGrafter"/>
</dbReference>
<evidence type="ECO:0000259" key="1">
    <source>
        <dbReference type="Pfam" id="PF25037"/>
    </source>
</evidence>